<organism evidence="5 7">
    <name type="scientific">Bursaphelenchus xylophilus</name>
    <name type="common">Pinewood nematode worm</name>
    <name type="synonym">Aphelenchoides xylophilus</name>
    <dbReference type="NCBI Taxonomy" id="6326"/>
    <lineage>
        <taxon>Eukaryota</taxon>
        <taxon>Metazoa</taxon>
        <taxon>Ecdysozoa</taxon>
        <taxon>Nematoda</taxon>
        <taxon>Chromadorea</taxon>
        <taxon>Rhabditida</taxon>
        <taxon>Tylenchina</taxon>
        <taxon>Tylenchomorpha</taxon>
        <taxon>Aphelenchoidea</taxon>
        <taxon>Aphelenchoididae</taxon>
        <taxon>Bursaphelenchus</taxon>
    </lineage>
</organism>
<sequence>MIFALQLVFLFFLAASAKPMASEDALTETATQLKPSEDLVQVAEVKNSEPIKINLPGHLLFSYYKADMPVDSVKRESKPNRPKENEVDSDEMATEPPLSESEEAVVYNTDWEHDKFAWYPTIVEVEGKDGQKTFQFKPNRMPAGFYAAKYRRRHQ</sequence>
<dbReference type="AlphaFoldDB" id="A0A1I7S8D8"/>
<accession>A0A1I7S8D8</accession>
<feature type="region of interest" description="Disordered" evidence="1">
    <location>
        <begin position="72"/>
        <end position="103"/>
    </location>
</feature>
<dbReference type="WBParaSite" id="BXY_0928100.1">
    <property type="protein sequence ID" value="BXY_0928100.1"/>
    <property type="gene ID" value="BXY_0928100"/>
</dbReference>
<reference evidence="7" key="1">
    <citation type="submission" date="2016-11" db="UniProtKB">
        <authorList>
            <consortium name="WormBaseParasite"/>
        </authorList>
    </citation>
    <scope>IDENTIFICATION</scope>
</reference>
<name>A0A1I7S8D8_BURXY</name>
<evidence type="ECO:0000313" key="6">
    <source>
        <dbReference type="Proteomes" id="UP000659654"/>
    </source>
</evidence>
<keyword evidence="6" id="KW-1185">Reference proteome</keyword>
<dbReference type="EMBL" id="CAJFDI010000005">
    <property type="protein sequence ID" value="CAD5230110.1"/>
    <property type="molecule type" value="Genomic_DNA"/>
</dbReference>
<evidence type="ECO:0000256" key="1">
    <source>
        <dbReference type="SAM" id="MobiDB-lite"/>
    </source>
</evidence>
<feature type="signal peptide" evidence="2">
    <location>
        <begin position="1"/>
        <end position="17"/>
    </location>
</feature>
<keyword evidence="2" id="KW-0732">Signal</keyword>
<evidence type="ECO:0000256" key="2">
    <source>
        <dbReference type="SAM" id="SignalP"/>
    </source>
</evidence>
<evidence type="ECO:0000313" key="4">
    <source>
        <dbReference type="EMBL" id="CAG9120995.1"/>
    </source>
</evidence>
<gene>
    <name evidence="3" type="ORF">BXYJ_LOCUS10823</name>
</gene>
<dbReference type="EMBL" id="CAJFCV020000005">
    <property type="protein sequence ID" value="CAG9120995.1"/>
    <property type="molecule type" value="Genomic_DNA"/>
</dbReference>
<evidence type="ECO:0000313" key="7">
    <source>
        <dbReference type="WBParaSite" id="BXY_0928100.1"/>
    </source>
</evidence>
<evidence type="ECO:0000313" key="3">
    <source>
        <dbReference type="EMBL" id="CAD5230110.1"/>
    </source>
</evidence>
<feature type="chain" id="PRO_5036022084" evidence="2">
    <location>
        <begin position="18"/>
        <end position="155"/>
    </location>
</feature>
<evidence type="ECO:0000313" key="5">
    <source>
        <dbReference type="Proteomes" id="UP000095284"/>
    </source>
</evidence>
<proteinExistence type="predicted"/>
<feature type="compositionally biased region" description="Basic and acidic residues" evidence="1">
    <location>
        <begin position="72"/>
        <end position="86"/>
    </location>
</feature>
<protein>
    <submittedName>
        <fullName evidence="3">(pine wood nematode) hypothetical protein</fullName>
    </submittedName>
</protein>
<dbReference type="Proteomes" id="UP000095284">
    <property type="component" value="Unplaced"/>
</dbReference>
<dbReference type="OrthoDB" id="10621371at2759"/>
<reference evidence="4" key="2">
    <citation type="submission" date="2020-08" db="EMBL/GenBank/DDBJ databases">
        <authorList>
            <person name="Kikuchi T."/>
        </authorList>
    </citation>
    <scope>NUCLEOTIDE SEQUENCE</scope>
    <source>
        <strain evidence="3">Ka4C1</strain>
    </source>
</reference>
<dbReference type="Proteomes" id="UP000582659">
    <property type="component" value="Unassembled WGS sequence"/>
</dbReference>
<dbReference type="Proteomes" id="UP000659654">
    <property type="component" value="Unassembled WGS sequence"/>
</dbReference>